<reference evidence="1" key="1">
    <citation type="journal article" date="2013" name="PLoS ONE">
        <title>Genomic and secretomic analyses reveal unique features of the lignocellulolytic enzyme system of Penicillium decumbens.</title>
        <authorList>
            <person name="Liu G."/>
            <person name="Zhang L."/>
            <person name="Wei X."/>
            <person name="Zou G."/>
            <person name="Qin Y."/>
            <person name="Ma L."/>
            <person name="Li J."/>
            <person name="Zheng H."/>
            <person name="Wang S."/>
            <person name="Wang C."/>
            <person name="Xun L."/>
            <person name="Zhao G.-P."/>
            <person name="Zhou Z."/>
            <person name="Qu Y."/>
        </authorList>
    </citation>
    <scope>NUCLEOTIDE SEQUENCE [LARGE SCALE GENOMIC DNA]</scope>
    <source>
        <strain evidence="1">114-2</strain>
    </source>
</reference>
<organism evidence="1 2">
    <name type="scientific">Penicillium oxalicum (strain 114-2 / CGMCC 5302)</name>
    <name type="common">Penicillium decumbens</name>
    <dbReference type="NCBI Taxonomy" id="933388"/>
    <lineage>
        <taxon>Eukaryota</taxon>
        <taxon>Fungi</taxon>
        <taxon>Dikarya</taxon>
        <taxon>Ascomycota</taxon>
        <taxon>Pezizomycotina</taxon>
        <taxon>Eurotiomycetes</taxon>
        <taxon>Eurotiomycetidae</taxon>
        <taxon>Eurotiales</taxon>
        <taxon>Aspergillaceae</taxon>
        <taxon>Penicillium</taxon>
    </lineage>
</organism>
<accession>S8AKY9</accession>
<evidence type="ECO:0000313" key="1">
    <source>
        <dbReference type="EMBL" id="EPS26513.1"/>
    </source>
</evidence>
<dbReference type="AlphaFoldDB" id="S8AKY9"/>
<sequence>MDIYELLKWDVFKVNKVENGIYMDSSKSDWNPRVNIQLLEKFSAYSTSTSFATD</sequence>
<protein>
    <submittedName>
        <fullName evidence="1">Uncharacterized protein</fullName>
    </submittedName>
</protein>
<keyword evidence="2" id="KW-1185">Reference proteome</keyword>
<proteinExistence type="predicted"/>
<gene>
    <name evidence="1" type="ORF">PDE_01450</name>
</gene>
<dbReference type="HOGENOM" id="CLU_3051077_0_0_1"/>
<evidence type="ECO:0000313" key="2">
    <source>
        <dbReference type="Proteomes" id="UP000019376"/>
    </source>
</evidence>
<dbReference type="EMBL" id="KB644409">
    <property type="protein sequence ID" value="EPS26513.1"/>
    <property type="molecule type" value="Genomic_DNA"/>
</dbReference>
<name>S8AKY9_PENO1</name>
<dbReference type="Proteomes" id="UP000019376">
    <property type="component" value="Unassembled WGS sequence"/>
</dbReference>